<dbReference type="InterPro" id="IPR037284">
    <property type="entry name" value="SUF_FeS_clus_asmbl_SufBD_sf"/>
</dbReference>
<proteinExistence type="inferred from homology"/>
<dbReference type="InterPro" id="IPR000825">
    <property type="entry name" value="SUF_FeS_clus_asmbl_SufBD_core"/>
</dbReference>
<dbReference type="GeneID" id="98566758"/>
<comment type="caution">
    <text evidence="4">The sequence shown here is derived from an EMBL/GenBank/DDBJ whole genome shotgun (WGS) entry which is preliminary data.</text>
</comment>
<dbReference type="PANTHER" id="PTHR30508">
    <property type="entry name" value="FES CLUSTER ASSEMBLY PROTEIN SUF"/>
    <property type="match status" value="1"/>
</dbReference>
<name>A0A429ZVH7_9ENTE</name>
<dbReference type="NCBIfam" id="TIGR01980">
    <property type="entry name" value="sufB"/>
    <property type="match status" value="1"/>
</dbReference>
<gene>
    <name evidence="4" type="ORF">CBF35_00125</name>
</gene>
<dbReference type="InterPro" id="IPR010231">
    <property type="entry name" value="SUF_FeS_clus_asmbl_SufB"/>
</dbReference>
<dbReference type="PANTHER" id="PTHR30508:SF1">
    <property type="entry name" value="UPF0051 PROTEIN ABCI8, CHLOROPLASTIC-RELATED"/>
    <property type="match status" value="1"/>
</dbReference>
<dbReference type="AlphaFoldDB" id="A0A429ZVH7"/>
<dbReference type="InterPro" id="IPR045595">
    <property type="entry name" value="SufBD_N"/>
</dbReference>
<dbReference type="SUPFAM" id="SSF101960">
    <property type="entry name" value="Stabilizer of iron transporter SufD"/>
    <property type="match status" value="1"/>
</dbReference>
<accession>A0A429ZVH7</accession>
<dbReference type="Pfam" id="PF19295">
    <property type="entry name" value="SufBD_N"/>
    <property type="match status" value="1"/>
</dbReference>
<dbReference type="InterPro" id="IPR055346">
    <property type="entry name" value="Fe-S_cluster_assembly_SufBD"/>
</dbReference>
<dbReference type="Proteomes" id="UP000287239">
    <property type="component" value="Unassembled WGS sequence"/>
</dbReference>
<evidence type="ECO:0000259" key="3">
    <source>
        <dbReference type="Pfam" id="PF19295"/>
    </source>
</evidence>
<dbReference type="OrthoDB" id="9803529at2"/>
<comment type="similarity">
    <text evidence="1">Belongs to the iron-sulfur cluster assembly SufBD family.</text>
</comment>
<evidence type="ECO:0000256" key="1">
    <source>
        <dbReference type="ARBA" id="ARBA00043967"/>
    </source>
</evidence>
<evidence type="ECO:0000313" key="5">
    <source>
        <dbReference type="Proteomes" id="UP000287239"/>
    </source>
</evidence>
<evidence type="ECO:0000313" key="4">
    <source>
        <dbReference type="EMBL" id="RST97732.1"/>
    </source>
</evidence>
<feature type="domain" description="SUF system FeS cluster assembly SufBD core" evidence="2">
    <location>
        <begin position="212"/>
        <end position="446"/>
    </location>
</feature>
<dbReference type="EMBL" id="NGJU01000001">
    <property type="protein sequence ID" value="RST97732.1"/>
    <property type="molecule type" value="Genomic_DNA"/>
</dbReference>
<dbReference type="GO" id="GO:0016226">
    <property type="term" value="P:iron-sulfur cluster assembly"/>
    <property type="evidence" value="ECO:0007669"/>
    <property type="project" value="InterPro"/>
</dbReference>
<protein>
    <submittedName>
        <fullName evidence="4">Fe-S cluster assembly protein SufB</fullName>
    </submittedName>
</protein>
<dbReference type="Pfam" id="PF01458">
    <property type="entry name" value="SUFBD_core"/>
    <property type="match status" value="1"/>
</dbReference>
<dbReference type="RefSeq" id="WP_126777885.1">
    <property type="nucleotide sequence ID" value="NZ_CAUQJP010000018.1"/>
</dbReference>
<keyword evidence="5" id="KW-1185">Reference proteome</keyword>
<feature type="domain" description="SUF system FeS cluster assembly SufBD N-terminal" evidence="3">
    <location>
        <begin position="147"/>
        <end position="209"/>
    </location>
</feature>
<evidence type="ECO:0000259" key="2">
    <source>
        <dbReference type="Pfam" id="PF01458"/>
    </source>
</evidence>
<reference evidence="4 5" key="1">
    <citation type="submission" date="2017-05" db="EMBL/GenBank/DDBJ databases">
        <title>Vagococcus spp. assemblies.</title>
        <authorList>
            <person name="Gulvik C.A."/>
        </authorList>
    </citation>
    <scope>NUCLEOTIDE SEQUENCE [LARGE SCALE GENOMIC DNA]</scope>
    <source>
        <strain evidence="4 5">NCFB 2777</strain>
    </source>
</reference>
<sequence>MSEQITDLDLGTSEVPELEEYRYGFHDDVESVFTTGAGLTEEIVREISRVKEEPEWMLDFRLKSFETFKKMPMQKWGPDLSDIDFEALTYYKKASNEPARDWDDVPDKIKETFERIGIPEAERKYLAGASAQYESEVVYHNMKEEFSKLGIVFTDTDSALKEYPELFKEYFSKLVPPTDNKLAALNSAVWSGGTFIYVPKGVQCDVPLQTYFRINAENMGQFERTLIIVDEGASVHYVEGCTAPTYSTNSLHAAIVEIFTRKDAYCRYTTIQNWSDNVYNLVTKRAKAYENATVEWIDGNLGAKTTMKYPSVYLDGRGARGTMLSVAFANEGQIQDTGAKMIHNAPNTSSSIISKSIAKNGGEVNYRGQVTFAKKSQGSISHIECDTIIMDDLSKSDTIPFNEIHNSQVALEHEAKVSKISEEQLYYLMSRGLTEIQATEMIVMGFVEPFTKELPMEYAVELNRLIQYEMEGSVG</sequence>
<organism evidence="4 5">
    <name type="scientific">Vagococcus salmoninarum</name>
    <dbReference type="NCBI Taxonomy" id="2739"/>
    <lineage>
        <taxon>Bacteria</taxon>
        <taxon>Bacillati</taxon>
        <taxon>Bacillota</taxon>
        <taxon>Bacilli</taxon>
        <taxon>Lactobacillales</taxon>
        <taxon>Enterococcaceae</taxon>
        <taxon>Vagococcus</taxon>
    </lineage>
</organism>